<protein>
    <submittedName>
        <fullName evidence="2">Portal protein</fullName>
    </submittedName>
</protein>
<evidence type="ECO:0000256" key="1">
    <source>
        <dbReference type="SAM" id="MobiDB-lite"/>
    </source>
</evidence>
<feature type="region of interest" description="Disordered" evidence="1">
    <location>
        <begin position="1"/>
        <end position="27"/>
    </location>
</feature>
<reference evidence="2" key="1">
    <citation type="journal article" date="2021" name="Proc. Natl. Acad. Sci. U.S.A.">
        <title>A Catalog of Tens of Thousands of Viruses from Human Metagenomes Reveals Hidden Associations with Chronic Diseases.</title>
        <authorList>
            <person name="Tisza M.J."/>
            <person name="Buck C.B."/>
        </authorList>
    </citation>
    <scope>NUCLEOTIDE SEQUENCE</scope>
    <source>
        <strain evidence="2">Ctshb19</strain>
    </source>
</reference>
<accession>A0A8S5UG87</accession>
<organism evidence="2">
    <name type="scientific">Myoviridae sp. ctshb19</name>
    <dbReference type="NCBI Taxonomy" id="2825194"/>
    <lineage>
        <taxon>Viruses</taxon>
        <taxon>Duplodnaviria</taxon>
        <taxon>Heunggongvirae</taxon>
        <taxon>Uroviricota</taxon>
        <taxon>Caudoviricetes</taxon>
    </lineage>
</organism>
<dbReference type="EMBL" id="BK016086">
    <property type="protein sequence ID" value="DAF93410.1"/>
    <property type="molecule type" value="Genomic_DNA"/>
</dbReference>
<feature type="compositionally biased region" description="Polar residues" evidence="1">
    <location>
        <begin position="8"/>
        <end position="19"/>
    </location>
</feature>
<sequence>MKLRKTNRANLAQAPQSKAPQHMGAVKQHYPKTNQQKIDEYMATAAGSGNAQLSQMPIEIDIDPLLKDIVFSEDLEQKKLVMRIYTDMYYNDSIGGSIVDIKSQLMFSDFTISGIMDRKVMDDFMENVDRLDIRNLMPDVAIDYNVKGGFIGSLLYNEKTQVFSRIMPHAYENTKLDQLPFHGTDPLITVAFPEYIRSTMQSDSPRVKALREFLGADVMKQLSNEALELDQKSTVYVPRRSGSSSTGTSYYRRIMPWYLLEKNLFRGTLVRSAMRQKGILHVTLDGAGEWEPTLADMQAVMDMFMNADADPVGAVVATRGGISTEEIRDPQGGWTIFDNKDAIDSIKMKALGISDAFLSGDATYANGDTSTSFFIDAIRTERDWLTRKTLYSRIFPMISALKGYVLNRDGKLSTRGNSLDKLDPLGSFERLNDGTRLLIPTVHWEKTLQPEGDQQYMDMLQAMSDKGVPVPLRVMAAAGGLNLDRLLAGQDSDLQAQESLYQYQKKIKELKKKYGIDDMGGDGMGGGGGMGGFASSNFMSTASAYDNQLARMARMNPDRFHAFIAQAQSLYNHNLDKTHSDVLARNNGQMVGLANRDFGELGDAYGYTHDGKKRHLHNQGLAHERQNRKIEKMLRERDAATGIKRKKTRL</sequence>
<name>A0A8S5UG87_9CAUD</name>
<evidence type="ECO:0000313" key="2">
    <source>
        <dbReference type="EMBL" id="DAF93410.1"/>
    </source>
</evidence>
<proteinExistence type="predicted"/>